<dbReference type="EMBL" id="MZNU01000258">
    <property type="protein sequence ID" value="OWP01820.1"/>
    <property type="molecule type" value="Genomic_DNA"/>
</dbReference>
<protein>
    <submittedName>
        <fullName evidence="2">Uncharacterized protein</fullName>
    </submittedName>
</protein>
<organism evidence="2 3">
    <name type="scientific">Diplocarpon coronariae</name>
    <dbReference type="NCBI Taxonomy" id="2795749"/>
    <lineage>
        <taxon>Eukaryota</taxon>
        <taxon>Fungi</taxon>
        <taxon>Dikarya</taxon>
        <taxon>Ascomycota</taxon>
        <taxon>Pezizomycotina</taxon>
        <taxon>Leotiomycetes</taxon>
        <taxon>Helotiales</taxon>
        <taxon>Drepanopezizaceae</taxon>
        <taxon>Diplocarpon</taxon>
    </lineage>
</organism>
<evidence type="ECO:0000313" key="2">
    <source>
        <dbReference type="EMBL" id="OWP01820.1"/>
    </source>
</evidence>
<sequence>MKPVSPLPLPHPLPLDLPPQPQPQPKHHRGAPESQQRRDPPPPQHPLHAPATLVSPHSHSNFHSHFNFHSPSNLHSHSPPVAPAVAGARVPTRVWAAPPQPLLLVSFFPLVPDGHDRRAVKPSHPLTLARRQAEAQAQESRTKITLHSPAQQRMALRDFRLGLGEFPSACAEARDGLGDVPV</sequence>
<feature type="compositionally biased region" description="Pro residues" evidence="1">
    <location>
        <begin position="1"/>
        <end position="24"/>
    </location>
</feature>
<dbReference type="Proteomes" id="UP000242519">
    <property type="component" value="Unassembled WGS sequence"/>
</dbReference>
<comment type="caution">
    <text evidence="2">The sequence shown here is derived from an EMBL/GenBank/DDBJ whole genome shotgun (WGS) entry which is preliminary data.</text>
</comment>
<accession>A0A218Z2E8</accession>
<evidence type="ECO:0000256" key="1">
    <source>
        <dbReference type="SAM" id="MobiDB-lite"/>
    </source>
</evidence>
<evidence type="ECO:0000313" key="3">
    <source>
        <dbReference type="Proteomes" id="UP000242519"/>
    </source>
</evidence>
<feature type="compositionally biased region" description="Low complexity" evidence="1">
    <location>
        <begin position="46"/>
        <end position="80"/>
    </location>
</feature>
<dbReference type="InParanoid" id="A0A218Z2E8"/>
<name>A0A218Z2E8_9HELO</name>
<reference evidence="2 3" key="1">
    <citation type="submission" date="2017-04" db="EMBL/GenBank/DDBJ databases">
        <title>Draft genome sequence of Marssonina coronaria NL1: causal agent of apple blotch.</title>
        <authorList>
            <person name="Cheng Q."/>
        </authorList>
    </citation>
    <scope>NUCLEOTIDE SEQUENCE [LARGE SCALE GENOMIC DNA]</scope>
    <source>
        <strain evidence="2 3">NL1</strain>
    </source>
</reference>
<dbReference type="AlphaFoldDB" id="A0A218Z2E8"/>
<gene>
    <name evidence="2" type="ORF">B2J93_514</name>
</gene>
<proteinExistence type="predicted"/>
<keyword evidence="3" id="KW-1185">Reference proteome</keyword>
<feature type="region of interest" description="Disordered" evidence="1">
    <location>
        <begin position="1"/>
        <end position="80"/>
    </location>
</feature>